<dbReference type="NCBIfam" id="TIGR03819">
    <property type="entry name" value="heli_sec_ATPase"/>
    <property type="match status" value="1"/>
</dbReference>
<dbReference type="PANTHER" id="PTHR30486">
    <property type="entry name" value="TWITCHING MOTILITY PROTEIN PILT"/>
    <property type="match status" value="1"/>
</dbReference>
<dbReference type="AlphaFoldDB" id="A0A6H9XF12"/>
<comment type="caution">
    <text evidence="3">The sequence shown here is derived from an EMBL/GenBank/DDBJ whole genome shotgun (WGS) entry which is preliminary data.</text>
</comment>
<evidence type="ECO:0000259" key="2">
    <source>
        <dbReference type="Pfam" id="PF00437"/>
    </source>
</evidence>
<dbReference type="Proteomes" id="UP000249886">
    <property type="component" value="Unassembled WGS sequence"/>
</dbReference>
<dbReference type="GeneID" id="84573416"/>
<dbReference type="CDD" id="cd01130">
    <property type="entry name" value="VirB11-like_ATPase"/>
    <property type="match status" value="1"/>
</dbReference>
<sequence length="382" mass="40717">MPVDAAVIADKVQRVLAAVPAEQACDPGYVAHTIRAEAGGIMSDVEVLSVLRKLRHDSVGVGPLEQVLSLPGVTDVLVNGTQGVWFDRGRGLEAADIGFASEREVRQLATRLLVSAGRRLDDTQCFADGQLSRDDGSSVRVHAILSPPAQGGTCISLRVLRHAVTSLETLCERGTMSRPTKACLQQLVAARRSFLVIGGTGSGKTTLLAALLGEVSHRQRIICIEDTAELRPNHPHILGLVSRGTNTEGKGAITMADLLKQSLRMRPDRIVVGEIRGAEVIDLLAALNTGHDGCAGTVHANSLLEVPARLEALAARGNMSRDQLMSQLAAAKPVVLAMRRQADGRRVLHQIGVLSGIPTTVTVLWDVETMAQPNIDWAAVQQ</sequence>
<dbReference type="RefSeq" id="WP_005525133.1">
    <property type="nucleotide sequence ID" value="NZ_CAUVEC010000002.1"/>
</dbReference>
<dbReference type="PANTHER" id="PTHR30486:SF6">
    <property type="entry name" value="TYPE IV PILUS RETRACTATION ATPASE PILT"/>
    <property type="match status" value="1"/>
</dbReference>
<dbReference type="InterPro" id="IPR022399">
    <property type="entry name" value="TadA-like_ATPase"/>
</dbReference>
<accession>A0A6H9XF12</accession>
<evidence type="ECO:0000313" key="3">
    <source>
        <dbReference type="EMBL" id="SPW23752.1"/>
    </source>
</evidence>
<feature type="domain" description="Bacterial type II secretion system protein E" evidence="2">
    <location>
        <begin position="60"/>
        <end position="329"/>
    </location>
</feature>
<evidence type="ECO:0000313" key="4">
    <source>
        <dbReference type="Proteomes" id="UP000249886"/>
    </source>
</evidence>
<proteinExistence type="inferred from homology"/>
<dbReference type="GO" id="GO:0016887">
    <property type="term" value="F:ATP hydrolysis activity"/>
    <property type="evidence" value="ECO:0007669"/>
    <property type="project" value="InterPro"/>
</dbReference>
<evidence type="ECO:0000256" key="1">
    <source>
        <dbReference type="ARBA" id="ARBA00006611"/>
    </source>
</evidence>
<dbReference type="InterPro" id="IPR050921">
    <property type="entry name" value="T4SS_GSP_E_ATPase"/>
</dbReference>
<dbReference type="EMBL" id="UARK01000001">
    <property type="protein sequence ID" value="SPW23752.1"/>
    <property type="molecule type" value="Genomic_DNA"/>
</dbReference>
<dbReference type="Pfam" id="PF00437">
    <property type="entry name" value="T2SSE"/>
    <property type="match status" value="1"/>
</dbReference>
<dbReference type="SUPFAM" id="SSF52540">
    <property type="entry name" value="P-loop containing nucleoside triphosphate hydrolases"/>
    <property type="match status" value="1"/>
</dbReference>
<dbReference type="Gene3D" id="3.40.50.300">
    <property type="entry name" value="P-loop containing nucleotide triphosphate hydrolases"/>
    <property type="match status" value="1"/>
</dbReference>
<dbReference type="Gene3D" id="3.30.450.370">
    <property type="match status" value="1"/>
</dbReference>
<dbReference type="InterPro" id="IPR027417">
    <property type="entry name" value="P-loop_NTPase"/>
</dbReference>
<organism evidence="3 4">
    <name type="scientific">Corynebacterium matruchotii</name>
    <dbReference type="NCBI Taxonomy" id="43768"/>
    <lineage>
        <taxon>Bacteria</taxon>
        <taxon>Bacillati</taxon>
        <taxon>Actinomycetota</taxon>
        <taxon>Actinomycetes</taxon>
        <taxon>Mycobacteriales</taxon>
        <taxon>Corynebacteriaceae</taxon>
        <taxon>Corynebacterium</taxon>
    </lineage>
</organism>
<reference evidence="3 4" key="1">
    <citation type="submission" date="2018-06" db="EMBL/GenBank/DDBJ databases">
        <authorList>
            <consortium name="Pathogen Informatics"/>
            <person name="Doyle S."/>
        </authorList>
    </citation>
    <scope>NUCLEOTIDE SEQUENCE [LARGE SCALE GENOMIC DNA]</scope>
    <source>
        <strain evidence="3 4">NCTC10254</strain>
    </source>
</reference>
<gene>
    <name evidence="3" type="primary">gspE</name>
    <name evidence="3" type="ORF">NCTC10254_00109</name>
</gene>
<dbReference type="InterPro" id="IPR001482">
    <property type="entry name" value="T2SS/T4SS_dom"/>
</dbReference>
<comment type="similarity">
    <text evidence="1">Belongs to the GSP E family.</text>
</comment>
<protein>
    <submittedName>
        <fullName evidence="3">GSPII_E, type II/IV secretion system protein</fullName>
    </submittedName>
</protein>
<name>A0A6H9XF12_9CORY</name>